<reference evidence="2 3" key="1">
    <citation type="journal article" date="2024" name="Nat. Commun.">
        <title>Phylogenomics reveals the evolutionary origins of lichenization in chlorophyte algae.</title>
        <authorList>
            <person name="Puginier C."/>
            <person name="Libourel C."/>
            <person name="Otte J."/>
            <person name="Skaloud P."/>
            <person name="Haon M."/>
            <person name="Grisel S."/>
            <person name="Petersen M."/>
            <person name="Berrin J.G."/>
            <person name="Delaux P.M."/>
            <person name="Dal Grande F."/>
            <person name="Keller J."/>
        </authorList>
    </citation>
    <scope>NUCLEOTIDE SEQUENCE [LARGE SCALE GENOMIC DNA]</scope>
    <source>
        <strain evidence="2 3">SAG 2523</strain>
    </source>
</reference>
<dbReference type="Proteomes" id="UP001485043">
    <property type="component" value="Unassembled WGS sequence"/>
</dbReference>
<dbReference type="EMBL" id="JALJOV010000794">
    <property type="protein sequence ID" value="KAK9861221.1"/>
    <property type="molecule type" value="Genomic_DNA"/>
</dbReference>
<evidence type="ECO:0000256" key="1">
    <source>
        <dbReference type="SAM" id="MobiDB-lite"/>
    </source>
</evidence>
<evidence type="ECO:0000313" key="3">
    <source>
        <dbReference type="Proteomes" id="UP001485043"/>
    </source>
</evidence>
<dbReference type="Gene3D" id="3.40.30.10">
    <property type="entry name" value="Glutaredoxin"/>
    <property type="match status" value="1"/>
</dbReference>
<feature type="compositionally biased region" description="Low complexity" evidence="1">
    <location>
        <begin position="11"/>
        <end position="25"/>
    </location>
</feature>
<proteinExistence type="predicted"/>
<dbReference type="InterPro" id="IPR036249">
    <property type="entry name" value="Thioredoxin-like_sf"/>
</dbReference>
<accession>A0AAW1SV01</accession>
<dbReference type="AlphaFoldDB" id="A0AAW1SV01"/>
<feature type="region of interest" description="Disordered" evidence="1">
    <location>
        <begin position="1"/>
        <end position="35"/>
    </location>
</feature>
<protein>
    <submittedName>
        <fullName evidence="2">Uncharacterized protein</fullName>
    </submittedName>
</protein>
<evidence type="ECO:0000313" key="2">
    <source>
        <dbReference type="EMBL" id="KAK9861221.1"/>
    </source>
</evidence>
<keyword evidence="3" id="KW-1185">Reference proteome</keyword>
<gene>
    <name evidence="2" type="ORF">WJX84_009103</name>
</gene>
<dbReference type="SUPFAM" id="SSF52833">
    <property type="entry name" value="Thioredoxin-like"/>
    <property type="match status" value="1"/>
</dbReference>
<comment type="caution">
    <text evidence="2">The sequence shown here is derived from an EMBL/GenBank/DDBJ whole genome shotgun (WGS) entry which is preliminary data.</text>
</comment>
<name>A0AAW1SV01_9CHLO</name>
<sequence>MSMKSAREQEQQQQQQQAAAPSKAEQPAEEKERVVIVNSEEELDEKLKADATKLLVLLSTVTWCRPCKNPQTPSGEAC</sequence>
<organism evidence="2 3">
    <name type="scientific">Apatococcus fuscideae</name>
    <dbReference type="NCBI Taxonomy" id="2026836"/>
    <lineage>
        <taxon>Eukaryota</taxon>
        <taxon>Viridiplantae</taxon>
        <taxon>Chlorophyta</taxon>
        <taxon>core chlorophytes</taxon>
        <taxon>Trebouxiophyceae</taxon>
        <taxon>Chlorellales</taxon>
        <taxon>Chlorellaceae</taxon>
        <taxon>Apatococcus</taxon>
    </lineage>
</organism>
<feature type="compositionally biased region" description="Basic and acidic residues" evidence="1">
    <location>
        <begin position="1"/>
        <end position="10"/>
    </location>
</feature>